<feature type="compositionally biased region" description="Acidic residues" evidence="8">
    <location>
        <begin position="136"/>
        <end position="150"/>
    </location>
</feature>
<dbReference type="EMBL" id="GU474903">
    <property type="protein sequence ID" value="ADI18900.1"/>
    <property type="molecule type" value="Genomic_DNA"/>
</dbReference>
<proteinExistence type="inferred from homology"/>
<accession>E0XWV9</accession>
<reference evidence="10" key="1">
    <citation type="journal article" date="2011" name="Environ. Microbiol.">
        <title>Time-series analyses of Monterey Bay coastal microbial picoplankton using a 'genome proxy' microarray.</title>
        <authorList>
            <person name="Rich V.I."/>
            <person name="Pham V.D."/>
            <person name="Eppley J."/>
            <person name="Shi Y."/>
            <person name="DeLong E.F."/>
        </authorList>
    </citation>
    <scope>NUCLEOTIDE SEQUENCE</scope>
</reference>
<evidence type="ECO:0000256" key="2">
    <source>
        <dbReference type="ARBA" id="ARBA00005811"/>
    </source>
</evidence>
<evidence type="ECO:0000256" key="6">
    <source>
        <dbReference type="ARBA" id="ARBA00023136"/>
    </source>
</evidence>
<evidence type="ECO:0000256" key="9">
    <source>
        <dbReference type="SAM" id="Phobius"/>
    </source>
</evidence>
<evidence type="ECO:0000256" key="4">
    <source>
        <dbReference type="ARBA" id="ARBA00022692"/>
    </source>
</evidence>
<protein>
    <submittedName>
        <fullName evidence="10">Biopolymer transport protein</fullName>
    </submittedName>
</protein>
<evidence type="ECO:0000256" key="3">
    <source>
        <dbReference type="ARBA" id="ARBA00022475"/>
    </source>
</evidence>
<feature type="transmembrane region" description="Helical" evidence="9">
    <location>
        <begin position="20"/>
        <end position="40"/>
    </location>
</feature>
<dbReference type="Pfam" id="PF02472">
    <property type="entry name" value="ExbD"/>
    <property type="match status" value="1"/>
</dbReference>
<dbReference type="Gene3D" id="3.30.420.270">
    <property type="match status" value="1"/>
</dbReference>
<comment type="subcellular location">
    <subcellularLocation>
        <location evidence="1">Cell membrane</location>
        <topology evidence="1">Single-pass membrane protein</topology>
    </subcellularLocation>
    <subcellularLocation>
        <location evidence="7">Cell membrane</location>
        <topology evidence="7">Single-pass type II membrane protein</topology>
    </subcellularLocation>
</comment>
<evidence type="ECO:0000256" key="8">
    <source>
        <dbReference type="SAM" id="MobiDB-lite"/>
    </source>
</evidence>
<comment type="similarity">
    <text evidence="2 7">Belongs to the ExbD/TolR family.</text>
</comment>
<evidence type="ECO:0000313" key="10">
    <source>
        <dbReference type="EMBL" id="ADI18900.1"/>
    </source>
</evidence>
<evidence type="ECO:0000256" key="1">
    <source>
        <dbReference type="ARBA" id="ARBA00004162"/>
    </source>
</evidence>
<dbReference type="PANTHER" id="PTHR30558">
    <property type="entry name" value="EXBD MEMBRANE COMPONENT OF PMF-DRIVEN MACROMOLECULE IMPORT SYSTEM"/>
    <property type="match status" value="1"/>
</dbReference>
<keyword evidence="3" id="KW-1003">Cell membrane</keyword>
<keyword evidence="4 7" id="KW-0812">Transmembrane</keyword>
<feature type="compositionally biased region" description="Polar residues" evidence="8">
    <location>
        <begin position="151"/>
        <end position="172"/>
    </location>
</feature>
<organism evidence="10">
    <name type="scientific">uncultured delta proteobacterium HF0010_08B07</name>
    <dbReference type="NCBI Taxonomy" id="710821"/>
    <lineage>
        <taxon>Bacteria</taxon>
        <taxon>Deltaproteobacteria</taxon>
        <taxon>environmental samples</taxon>
    </lineage>
</organism>
<name>E0XWV9_9DELT</name>
<evidence type="ECO:0000256" key="7">
    <source>
        <dbReference type="RuleBase" id="RU003879"/>
    </source>
</evidence>
<dbReference type="GO" id="GO:0022857">
    <property type="term" value="F:transmembrane transporter activity"/>
    <property type="evidence" value="ECO:0007669"/>
    <property type="project" value="InterPro"/>
</dbReference>
<sequence>MAGGADLDDEEGITGINVTPLVDIMLVLLIIFMVASNYIVKEAIEVNLPKAATGEEVNTENKSIALILKKDGRIFLNGELTTREKIAEASRGLAKEKNAQAMIAADRGTPHGEVVKMIDLIRVNGLTSFAINIDPDNDPIVDEDIQDETSDQANTDGSTNSEQQSKSSGDSK</sequence>
<keyword evidence="7" id="KW-0653">Protein transport</keyword>
<keyword evidence="5 9" id="KW-1133">Transmembrane helix</keyword>
<keyword evidence="6 9" id="KW-0472">Membrane</keyword>
<dbReference type="GO" id="GO:0005886">
    <property type="term" value="C:plasma membrane"/>
    <property type="evidence" value="ECO:0007669"/>
    <property type="project" value="UniProtKB-SubCell"/>
</dbReference>
<evidence type="ECO:0000256" key="5">
    <source>
        <dbReference type="ARBA" id="ARBA00022989"/>
    </source>
</evidence>
<dbReference type="GO" id="GO:0015031">
    <property type="term" value="P:protein transport"/>
    <property type="evidence" value="ECO:0007669"/>
    <property type="project" value="UniProtKB-KW"/>
</dbReference>
<dbReference type="PANTHER" id="PTHR30558:SF7">
    <property type="entry name" value="TOL-PAL SYSTEM PROTEIN TOLR"/>
    <property type="match status" value="1"/>
</dbReference>
<keyword evidence="7" id="KW-0813">Transport</keyword>
<dbReference type="AlphaFoldDB" id="E0XWV9"/>
<dbReference type="InterPro" id="IPR003400">
    <property type="entry name" value="ExbD"/>
</dbReference>
<feature type="region of interest" description="Disordered" evidence="8">
    <location>
        <begin position="136"/>
        <end position="172"/>
    </location>
</feature>